<dbReference type="InterPro" id="IPR016195">
    <property type="entry name" value="Pol/histidinol_Pase-like"/>
</dbReference>
<protein>
    <recommendedName>
        <fullName evidence="3">CehA/McbA family metallohydrolase</fullName>
    </recommendedName>
</protein>
<dbReference type="EMBL" id="JACDUR010000002">
    <property type="protein sequence ID" value="MBA2890433.1"/>
    <property type="molecule type" value="Genomic_DNA"/>
</dbReference>
<proteinExistence type="predicted"/>
<sequence>MNPDLPDHHPPPSVTAALADYRALYERHGVCWGEPWQEYMGEVATSAYLMRPFGYWGHAREDRDLARTVRDALGGAVLDNLPVLRVTPEGSRLEAGTLTVLGDDPVATTLLIDSSVAEPVTVEVDGVPYRVEPGGARLVATTTGMLLPGIDTTGLTRRAAHAALTLRAGLPCRWGVVSEGGQGWWPDGAPPKLDALRRPYFHGDDITLDVPAETLTVSVGRGMEYTVDEVTVTLEPGEHRVVELTPERLYDAAAHGWYGGDLHVHLNWMGDTPASPELAAAAQHGEDLHVLNLVAGNVTSGRVYDLEAFEHWAGRDLPWSDGRHLARMGVEYRNDLLGHCLGFAPDRPPGRWHSGFVDADHPPNAVALEELREAGAVTGYGHPFHTTGDEFGDGRNCASREIVADAALGLVDCLDVLNHSSYEATAAVYRHLIGAGNRLAVSAGTDVVLSQSRRGTSSSPPGWARVYARVDGPLTAGSYGEAIASGRTFATTGPWLELSVNGCGPGETLGLGPGERVRVEVRSIGPEVDQLEIRTASEVVTGPPGLLRATLTITEPTYVVAVAVGGHHPRSLHWAGVYAHSSPVYLDVAGEHVARAEDLAWCLAWLDRLEGLVRAEGRFEHKEQLDAHLALYERAREVYRGRSI</sequence>
<keyword evidence="2" id="KW-1185">Reference proteome</keyword>
<reference evidence="1 2" key="1">
    <citation type="submission" date="2020-07" db="EMBL/GenBank/DDBJ databases">
        <title>Genomic Encyclopedia of Type Strains, Phase IV (KMG-IV): sequencing the most valuable type-strain genomes for metagenomic binning, comparative biology and taxonomic classification.</title>
        <authorList>
            <person name="Goeker M."/>
        </authorList>
    </citation>
    <scope>NUCLEOTIDE SEQUENCE [LARGE SCALE GENOMIC DNA]</scope>
    <source>
        <strain evidence="1 2">DSM 45533</strain>
    </source>
</reference>
<accession>A0A7W0CFZ1</accession>
<evidence type="ECO:0000313" key="2">
    <source>
        <dbReference type="Proteomes" id="UP000530928"/>
    </source>
</evidence>
<organism evidence="1 2">
    <name type="scientific">Nonomuraea soli</name>
    <dbReference type="NCBI Taxonomy" id="1032476"/>
    <lineage>
        <taxon>Bacteria</taxon>
        <taxon>Bacillati</taxon>
        <taxon>Actinomycetota</taxon>
        <taxon>Actinomycetes</taxon>
        <taxon>Streptosporangiales</taxon>
        <taxon>Streptosporangiaceae</taxon>
        <taxon>Nonomuraea</taxon>
    </lineage>
</organism>
<gene>
    <name evidence="1" type="ORF">HNR30_001774</name>
</gene>
<name>A0A7W0CFZ1_9ACTN</name>
<dbReference type="Proteomes" id="UP000530928">
    <property type="component" value="Unassembled WGS sequence"/>
</dbReference>
<dbReference type="AlphaFoldDB" id="A0A7W0CFZ1"/>
<dbReference type="NCBIfam" id="NF038032">
    <property type="entry name" value="CehA_McbA_metalo"/>
    <property type="match status" value="1"/>
</dbReference>
<dbReference type="Gene3D" id="3.20.20.140">
    <property type="entry name" value="Metal-dependent hydrolases"/>
    <property type="match status" value="1"/>
</dbReference>
<evidence type="ECO:0008006" key="3">
    <source>
        <dbReference type="Google" id="ProtNLM"/>
    </source>
</evidence>
<dbReference type="RefSeq" id="WP_181609258.1">
    <property type="nucleotide sequence ID" value="NZ_BAABAM010000006.1"/>
</dbReference>
<evidence type="ECO:0000313" key="1">
    <source>
        <dbReference type="EMBL" id="MBA2890433.1"/>
    </source>
</evidence>
<dbReference type="SUPFAM" id="SSF89550">
    <property type="entry name" value="PHP domain-like"/>
    <property type="match status" value="1"/>
</dbReference>
<comment type="caution">
    <text evidence="1">The sequence shown here is derived from an EMBL/GenBank/DDBJ whole genome shotgun (WGS) entry which is preliminary data.</text>
</comment>